<feature type="transmembrane region" description="Helical" evidence="5">
    <location>
        <begin position="366"/>
        <end position="383"/>
    </location>
</feature>
<organism evidence="7 8">
    <name type="scientific">Microbacterium barkeri</name>
    <dbReference type="NCBI Taxonomy" id="33917"/>
    <lineage>
        <taxon>Bacteria</taxon>
        <taxon>Bacillati</taxon>
        <taxon>Actinomycetota</taxon>
        <taxon>Actinomycetes</taxon>
        <taxon>Micrococcales</taxon>
        <taxon>Microbacteriaceae</taxon>
        <taxon>Microbacterium</taxon>
    </lineage>
</organism>
<evidence type="ECO:0000256" key="4">
    <source>
        <dbReference type="ARBA" id="ARBA00023136"/>
    </source>
</evidence>
<dbReference type="Proteomes" id="UP001142462">
    <property type="component" value="Unassembled WGS sequence"/>
</dbReference>
<dbReference type="Pfam" id="PF04932">
    <property type="entry name" value="Wzy_C"/>
    <property type="match status" value="1"/>
</dbReference>
<evidence type="ECO:0000259" key="6">
    <source>
        <dbReference type="Pfam" id="PF04932"/>
    </source>
</evidence>
<feature type="transmembrane region" description="Helical" evidence="5">
    <location>
        <begin position="79"/>
        <end position="98"/>
    </location>
</feature>
<feature type="transmembrane region" description="Helical" evidence="5">
    <location>
        <begin position="20"/>
        <end position="44"/>
    </location>
</feature>
<dbReference type="InterPro" id="IPR007016">
    <property type="entry name" value="O-antigen_ligase-rel_domated"/>
</dbReference>
<feature type="transmembrane region" description="Helical" evidence="5">
    <location>
        <begin position="389"/>
        <end position="408"/>
    </location>
</feature>
<feature type="transmembrane region" description="Helical" evidence="5">
    <location>
        <begin position="245"/>
        <end position="265"/>
    </location>
</feature>
<proteinExistence type="predicted"/>
<feature type="transmembrane region" description="Helical" evidence="5">
    <location>
        <begin position="110"/>
        <end position="126"/>
    </location>
</feature>
<keyword evidence="4 5" id="KW-0472">Membrane</keyword>
<evidence type="ECO:0000313" key="7">
    <source>
        <dbReference type="EMBL" id="GLJ60722.1"/>
    </source>
</evidence>
<feature type="transmembrane region" description="Helical" evidence="5">
    <location>
        <begin position="138"/>
        <end position="159"/>
    </location>
</feature>
<comment type="subcellular location">
    <subcellularLocation>
        <location evidence="1">Membrane</location>
        <topology evidence="1">Multi-pass membrane protein</topology>
    </subcellularLocation>
</comment>
<dbReference type="AlphaFoldDB" id="A0A9W6H1D0"/>
<dbReference type="InterPro" id="IPR051533">
    <property type="entry name" value="WaaL-like"/>
</dbReference>
<reference evidence="7" key="2">
    <citation type="submission" date="2023-01" db="EMBL/GenBank/DDBJ databases">
        <authorList>
            <person name="Sun Q."/>
            <person name="Evtushenko L."/>
        </authorList>
    </citation>
    <scope>NUCLEOTIDE SEQUENCE</scope>
    <source>
        <strain evidence="7">VKM Ac-1020</strain>
    </source>
</reference>
<sequence length="430" mass="45345">MTVESLGLRMSELLSRLRSFLAGPWGFLLPLIVLAPLALGTGVYEKLFGGANGATVQKIAVLVLLAIAALILGLRLPPWPIWVILGAVTVAFFVGVVINDRGNGILDSTLLRGAVGYAFPWLAFFVDWRPVSQASRALSLALLAPFAVMLGSVIHLVNLGNLFRHEYTGAVRLAAAMPPAHLAALAIFSVVGGVWLWVMGRRAGLWLALLSAAICGLTGTRGALIAAGIIFGGTLVVALCYKLPYWKAGLVSGVAGVVGGSFLILPNLLKRAAQEAHGALALSGREEAWAYFLGRLAERPFVGYGPGGATELSQQSGNTTITRSFVSPHSAYISLLVDVGWPLFLALALGIGGLLVMVVRANVGPVRWMAGLLGAACVFYGAFDNLLNAAQSAVPFALTLAMMFAPAMTPRSIAEEVGERALLRRDLRPR</sequence>
<reference evidence="7" key="1">
    <citation type="journal article" date="2014" name="Int. J. Syst. Evol. Microbiol.">
        <title>Complete genome sequence of Corynebacterium casei LMG S-19264T (=DSM 44701T), isolated from a smear-ripened cheese.</title>
        <authorList>
            <consortium name="US DOE Joint Genome Institute (JGI-PGF)"/>
            <person name="Walter F."/>
            <person name="Albersmeier A."/>
            <person name="Kalinowski J."/>
            <person name="Ruckert C."/>
        </authorList>
    </citation>
    <scope>NUCLEOTIDE SEQUENCE</scope>
    <source>
        <strain evidence="7">VKM Ac-1020</strain>
    </source>
</reference>
<feature type="transmembrane region" description="Helical" evidence="5">
    <location>
        <begin position="205"/>
        <end position="238"/>
    </location>
</feature>
<dbReference type="PANTHER" id="PTHR37422">
    <property type="entry name" value="TEICHURONIC ACID BIOSYNTHESIS PROTEIN TUAE"/>
    <property type="match status" value="1"/>
</dbReference>
<dbReference type="GO" id="GO:0016020">
    <property type="term" value="C:membrane"/>
    <property type="evidence" value="ECO:0007669"/>
    <property type="project" value="UniProtKB-SubCell"/>
</dbReference>
<keyword evidence="2 5" id="KW-0812">Transmembrane</keyword>
<keyword evidence="3 5" id="KW-1133">Transmembrane helix</keyword>
<accession>A0A9W6H1D0</accession>
<feature type="transmembrane region" description="Helical" evidence="5">
    <location>
        <begin position="56"/>
        <end position="73"/>
    </location>
</feature>
<keyword evidence="8" id="KW-1185">Reference proteome</keyword>
<feature type="transmembrane region" description="Helical" evidence="5">
    <location>
        <begin position="180"/>
        <end position="199"/>
    </location>
</feature>
<dbReference type="EMBL" id="BSEJ01000002">
    <property type="protein sequence ID" value="GLJ60722.1"/>
    <property type="molecule type" value="Genomic_DNA"/>
</dbReference>
<evidence type="ECO:0000256" key="3">
    <source>
        <dbReference type="ARBA" id="ARBA00022989"/>
    </source>
</evidence>
<gene>
    <name evidence="7" type="ORF">GCM10017576_08510</name>
</gene>
<dbReference type="PANTHER" id="PTHR37422:SF13">
    <property type="entry name" value="LIPOPOLYSACCHARIDE BIOSYNTHESIS PROTEIN PA4999-RELATED"/>
    <property type="match status" value="1"/>
</dbReference>
<evidence type="ECO:0000256" key="2">
    <source>
        <dbReference type="ARBA" id="ARBA00022692"/>
    </source>
</evidence>
<comment type="caution">
    <text evidence="7">The sequence shown here is derived from an EMBL/GenBank/DDBJ whole genome shotgun (WGS) entry which is preliminary data.</text>
</comment>
<protein>
    <recommendedName>
        <fullName evidence="6">O-antigen ligase-related domain-containing protein</fullName>
    </recommendedName>
</protein>
<evidence type="ECO:0000256" key="5">
    <source>
        <dbReference type="SAM" id="Phobius"/>
    </source>
</evidence>
<name>A0A9W6H1D0_9MICO</name>
<feature type="domain" description="O-antigen ligase-related" evidence="6">
    <location>
        <begin position="207"/>
        <end position="347"/>
    </location>
</feature>
<evidence type="ECO:0000313" key="8">
    <source>
        <dbReference type="Proteomes" id="UP001142462"/>
    </source>
</evidence>
<evidence type="ECO:0000256" key="1">
    <source>
        <dbReference type="ARBA" id="ARBA00004141"/>
    </source>
</evidence>
<feature type="transmembrane region" description="Helical" evidence="5">
    <location>
        <begin position="339"/>
        <end position="359"/>
    </location>
</feature>